<dbReference type="Pfam" id="PF01012">
    <property type="entry name" value="ETF"/>
    <property type="match status" value="1"/>
</dbReference>
<dbReference type="PIRSF" id="PIRSF000090">
    <property type="entry name" value="Beta-ETF"/>
    <property type="match status" value="1"/>
</dbReference>
<comment type="caution">
    <text evidence="5">The sequence shown here is derived from an EMBL/GenBank/DDBJ whole genome shotgun (WGS) entry which is preliminary data.</text>
</comment>
<name>A0A4R1RFT6_HYDET</name>
<dbReference type="InterPro" id="IPR033948">
    <property type="entry name" value="ETF_beta_N"/>
</dbReference>
<sequence>MKIVVCVKQVPETTEVKINPETNTLVREGVASIINPFDMYAVEEAIRIKEKLGGTVTVLSMGPPQAAESLRELIGMGADDAILLSDRAFAGSDTLATAHALAKGIAKIGEVGLILCGKQAIDGDTAQVGPEIAENLGIPHLTYVKKVNEIAADHLIAERMNEEGYERVQIPLPALITVVKEINEPRLPSLKGMMRAKKAVITTWTAAMIDADPAKIGLKGSPTWVKRIFIPELKCQGQVFEGTPEEQVQALVDAIVGRKIV</sequence>
<comment type="similarity">
    <text evidence="1">Belongs to the ETF beta-subunit/FixA family.</text>
</comment>
<dbReference type="AlphaFoldDB" id="A0A4R1RFT6"/>
<dbReference type="InterPro" id="IPR014729">
    <property type="entry name" value="Rossmann-like_a/b/a_fold"/>
</dbReference>
<dbReference type="EMBL" id="SLUN01000018">
    <property type="protein sequence ID" value="TCL64786.1"/>
    <property type="molecule type" value="Genomic_DNA"/>
</dbReference>
<dbReference type="SMART" id="SM00893">
    <property type="entry name" value="ETF"/>
    <property type="match status" value="1"/>
</dbReference>
<evidence type="ECO:0000259" key="4">
    <source>
        <dbReference type="SMART" id="SM00893"/>
    </source>
</evidence>
<keyword evidence="6" id="KW-1185">Reference proteome</keyword>
<dbReference type="SUPFAM" id="SSF52402">
    <property type="entry name" value="Adenine nucleotide alpha hydrolases-like"/>
    <property type="match status" value="1"/>
</dbReference>
<dbReference type="Proteomes" id="UP000295008">
    <property type="component" value="Unassembled WGS sequence"/>
</dbReference>
<accession>A0A4R1RFT6</accession>
<protein>
    <recommendedName>
        <fullName evidence="2">Electron transfer flavoprotein small subunit</fullName>
    </recommendedName>
</protein>
<organism evidence="5 6">
    <name type="scientific">Hydrogenispora ethanolica</name>
    <dbReference type="NCBI Taxonomy" id="1082276"/>
    <lineage>
        <taxon>Bacteria</taxon>
        <taxon>Bacillati</taxon>
        <taxon>Bacillota</taxon>
        <taxon>Hydrogenispora</taxon>
    </lineage>
</organism>
<dbReference type="PANTHER" id="PTHR21294:SF17">
    <property type="entry name" value="PROTEIN FIXA"/>
    <property type="match status" value="1"/>
</dbReference>
<evidence type="ECO:0000313" key="6">
    <source>
        <dbReference type="Proteomes" id="UP000295008"/>
    </source>
</evidence>
<proteinExistence type="inferred from homology"/>
<dbReference type="GO" id="GO:0009055">
    <property type="term" value="F:electron transfer activity"/>
    <property type="evidence" value="ECO:0007669"/>
    <property type="project" value="InterPro"/>
</dbReference>
<dbReference type="PANTHER" id="PTHR21294">
    <property type="entry name" value="ELECTRON TRANSFER FLAVOPROTEIN BETA-SUBUNIT"/>
    <property type="match status" value="1"/>
</dbReference>
<dbReference type="PROSITE" id="PS01065">
    <property type="entry name" value="ETF_BETA"/>
    <property type="match status" value="1"/>
</dbReference>
<feature type="domain" description="Electron transfer flavoprotein alpha/beta-subunit N-terminal" evidence="4">
    <location>
        <begin position="22"/>
        <end position="213"/>
    </location>
</feature>
<dbReference type="OrthoDB" id="9804960at2"/>
<dbReference type="Gene3D" id="3.40.50.620">
    <property type="entry name" value="HUPs"/>
    <property type="match status" value="1"/>
</dbReference>
<evidence type="ECO:0000256" key="1">
    <source>
        <dbReference type="ARBA" id="ARBA00007557"/>
    </source>
</evidence>
<gene>
    <name evidence="5" type="ORF">EDC14_101885</name>
</gene>
<evidence type="ECO:0000256" key="3">
    <source>
        <dbReference type="ARBA" id="ARBA00049933"/>
    </source>
</evidence>
<dbReference type="InterPro" id="IPR012255">
    <property type="entry name" value="ETF_b"/>
</dbReference>
<dbReference type="InterPro" id="IPR014730">
    <property type="entry name" value="ETF_a/b_N"/>
</dbReference>
<evidence type="ECO:0000313" key="5">
    <source>
        <dbReference type="EMBL" id="TCL64786.1"/>
    </source>
</evidence>
<reference evidence="5 6" key="1">
    <citation type="submission" date="2019-03" db="EMBL/GenBank/DDBJ databases">
        <title>Genomic Encyclopedia of Type Strains, Phase IV (KMG-IV): sequencing the most valuable type-strain genomes for metagenomic binning, comparative biology and taxonomic classification.</title>
        <authorList>
            <person name="Goeker M."/>
        </authorList>
    </citation>
    <scope>NUCLEOTIDE SEQUENCE [LARGE SCALE GENOMIC DNA]</scope>
    <source>
        <strain evidence="5 6">LX-B</strain>
    </source>
</reference>
<dbReference type="InterPro" id="IPR000049">
    <property type="entry name" value="ET-Flavoprotein_bsu_CS"/>
</dbReference>
<evidence type="ECO:0000256" key="2">
    <source>
        <dbReference type="ARBA" id="ARBA00042002"/>
    </source>
</evidence>
<dbReference type="RefSeq" id="WP_132015111.1">
    <property type="nucleotide sequence ID" value="NZ_SLUN01000018.1"/>
</dbReference>
<dbReference type="CDD" id="cd01714">
    <property type="entry name" value="ETF_beta"/>
    <property type="match status" value="1"/>
</dbReference>
<comment type="cofactor">
    <cofactor evidence="3">
        <name>AMP</name>
        <dbReference type="ChEBI" id="CHEBI:456215"/>
    </cofactor>
</comment>